<dbReference type="EMBL" id="AWXZ01000042">
    <property type="protein sequence ID" value="ESR22510.1"/>
    <property type="molecule type" value="Genomic_DNA"/>
</dbReference>
<feature type="signal peptide" evidence="1">
    <location>
        <begin position="1"/>
        <end position="27"/>
    </location>
</feature>
<name>V4RGU6_9HYPH</name>
<keyword evidence="3" id="KW-1185">Reference proteome</keyword>
<protein>
    <recommendedName>
        <fullName evidence="4">Secreted protein</fullName>
    </recommendedName>
</protein>
<evidence type="ECO:0008006" key="4">
    <source>
        <dbReference type="Google" id="ProtNLM"/>
    </source>
</evidence>
<keyword evidence="1" id="KW-0732">Signal</keyword>
<dbReference type="Proteomes" id="UP000017819">
    <property type="component" value="Unassembled WGS sequence"/>
</dbReference>
<feature type="chain" id="PRO_5004728533" description="Secreted protein" evidence="1">
    <location>
        <begin position="28"/>
        <end position="107"/>
    </location>
</feature>
<proteinExistence type="predicted"/>
<organism evidence="2 3">
    <name type="scientific">Lutibaculum baratangense AMV1</name>
    <dbReference type="NCBI Taxonomy" id="631454"/>
    <lineage>
        <taxon>Bacteria</taxon>
        <taxon>Pseudomonadati</taxon>
        <taxon>Pseudomonadota</taxon>
        <taxon>Alphaproteobacteria</taxon>
        <taxon>Hyphomicrobiales</taxon>
        <taxon>Tepidamorphaceae</taxon>
        <taxon>Lutibaculum</taxon>
    </lineage>
</organism>
<reference evidence="2 3" key="1">
    <citation type="journal article" date="2014" name="Genome Announc.">
        <title>Draft Genome Sequence of Lutibaculum baratangense Strain AMV1T, Isolated from a Mud Volcano in Andamans, India.</title>
        <authorList>
            <person name="Singh A."/>
            <person name="Sreenivas A."/>
            <person name="Sathyanarayana Reddy G."/>
            <person name="Pinnaka A.K."/>
            <person name="Shivaji S."/>
        </authorList>
    </citation>
    <scope>NUCLEOTIDE SEQUENCE [LARGE SCALE GENOMIC DNA]</scope>
    <source>
        <strain evidence="2 3">AMV1</strain>
    </source>
</reference>
<gene>
    <name evidence="2" type="ORF">N177_4075</name>
</gene>
<evidence type="ECO:0000256" key="1">
    <source>
        <dbReference type="SAM" id="SignalP"/>
    </source>
</evidence>
<accession>V4RGU6</accession>
<dbReference type="OrthoDB" id="7281500at2"/>
<dbReference type="RefSeq" id="WP_023434181.1">
    <property type="nucleotide sequence ID" value="NZ_AWXZ01000042.1"/>
</dbReference>
<comment type="caution">
    <text evidence="2">The sequence shown here is derived from an EMBL/GenBank/DDBJ whole genome shotgun (WGS) entry which is preliminary data.</text>
</comment>
<dbReference type="AlphaFoldDB" id="V4RGU6"/>
<evidence type="ECO:0000313" key="2">
    <source>
        <dbReference type="EMBL" id="ESR22510.1"/>
    </source>
</evidence>
<sequence length="107" mass="11328">MTNHTAIAGAATAALLLVAIGTGHASAQEAFPACQSQQELEQVIGSDGQFMPDGCRNLTITAVETDGARLCVIDFATAGEGVLNTLRDAALPEQWWVRCDRLEAEVR</sequence>
<evidence type="ECO:0000313" key="3">
    <source>
        <dbReference type="Proteomes" id="UP000017819"/>
    </source>
</evidence>